<evidence type="ECO:0000313" key="1">
    <source>
        <dbReference type="EMBL" id="TDP59883.1"/>
    </source>
</evidence>
<accession>A0A4R6QDE1</accession>
<dbReference type="EMBL" id="SNXR01000012">
    <property type="protein sequence ID" value="TDP59883.1"/>
    <property type="molecule type" value="Genomic_DNA"/>
</dbReference>
<evidence type="ECO:0000313" key="2">
    <source>
        <dbReference type="Proteomes" id="UP000295260"/>
    </source>
</evidence>
<organism evidence="1 2">
    <name type="scientific">Flavobacterium dankookense</name>
    <dbReference type="NCBI Taxonomy" id="706186"/>
    <lineage>
        <taxon>Bacteria</taxon>
        <taxon>Pseudomonadati</taxon>
        <taxon>Bacteroidota</taxon>
        <taxon>Flavobacteriia</taxon>
        <taxon>Flavobacteriales</taxon>
        <taxon>Flavobacteriaceae</taxon>
        <taxon>Flavobacterium</taxon>
    </lineage>
</organism>
<gene>
    <name evidence="1" type="ORF">BC748_0851</name>
</gene>
<dbReference type="AlphaFoldDB" id="A0A4R6QDE1"/>
<protein>
    <submittedName>
        <fullName evidence="1">Uncharacterized protein</fullName>
    </submittedName>
</protein>
<reference evidence="1 2" key="1">
    <citation type="submission" date="2019-03" db="EMBL/GenBank/DDBJ databases">
        <title>Genomic Encyclopedia of Archaeal and Bacterial Type Strains, Phase II (KMG-II): from individual species to whole genera.</title>
        <authorList>
            <person name="Goeker M."/>
        </authorList>
    </citation>
    <scope>NUCLEOTIDE SEQUENCE [LARGE SCALE GENOMIC DNA]</scope>
    <source>
        <strain evidence="1 2">DSM 25687</strain>
    </source>
</reference>
<dbReference type="Proteomes" id="UP000295260">
    <property type="component" value="Unassembled WGS sequence"/>
</dbReference>
<name>A0A4R6QDE1_9FLAO</name>
<keyword evidence="2" id="KW-1185">Reference proteome</keyword>
<comment type="caution">
    <text evidence="1">The sequence shown here is derived from an EMBL/GenBank/DDBJ whole genome shotgun (WGS) entry which is preliminary data.</text>
</comment>
<sequence length="135" mass="15721">MINMLFTETFSAFYTRVKNSLDDGTFAKLTLAKTIGNTDLMNIYVRPIIDENTLKLELKFKFQQEELFEIHTIESAFPRLLEFINNPFLSAILFTTEFDLTYKLNKKRAVSVIEQFPSFTHASPVILDYFESKNS</sequence>
<proteinExistence type="predicted"/>